<keyword evidence="1" id="KW-1133">Transmembrane helix</keyword>
<dbReference type="Pfam" id="PF04578">
    <property type="entry name" value="DUF594"/>
    <property type="match status" value="1"/>
</dbReference>
<accession>A0A0D9Y7Z7</accession>
<proteinExistence type="predicted"/>
<dbReference type="Proteomes" id="UP000026961">
    <property type="component" value="Chromosome 1"/>
</dbReference>
<organism evidence="3">
    <name type="scientific">Oryza glumipatula</name>
    <dbReference type="NCBI Taxonomy" id="40148"/>
    <lineage>
        <taxon>Eukaryota</taxon>
        <taxon>Viridiplantae</taxon>
        <taxon>Streptophyta</taxon>
        <taxon>Embryophyta</taxon>
        <taxon>Tracheophyta</taxon>
        <taxon>Spermatophyta</taxon>
        <taxon>Magnoliopsida</taxon>
        <taxon>Liliopsida</taxon>
        <taxon>Poales</taxon>
        <taxon>Poaceae</taxon>
        <taxon>BOP clade</taxon>
        <taxon>Oryzoideae</taxon>
        <taxon>Oryzeae</taxon>
        <taxon>Oryzinae</taxon>
        <taxon>Oryza</taxon>
    </lineage>
</organism>
<dbReference type="InterPro" id="IPR025315">
    <property type="entry name" value="DUF4220"/>
</dbReference>
<feature type="transmembrane region" description="Helical" evidence="1">
    <location>
        <begin position="26"/>
        <end position="44"/>
    </location>
</feature>
<dbReference type="Pfam" id="PF13968">
    <property type="entry name" value="DUF4220"/>
    <property type="match status" value="1"/>
</dbReference>
<dbReference type="InterPro" id="IPR007658">
    <property type="entry name" value="DUF594"/>
</dbReference>
<feature type="transmembrane region" description="Helical" evidence="1">
    <location>
        <begin position="131"/>
        <end position="149"/>
    </location>
</feature>
<feature type="domain" description="DUF4220" evidence="2">
    <location>
        <begin position="63"/>
        <end position="489"/>
    </location>
</feature>
<dbReference type="STRING" id="40148.A0A0D9Y7Z7"/>
<keyword evidence="1" id="KW-0472">Membrane</keyword>
<feature type="transmembrane region" description="Helical" evidence="1">
    <location>
        <begin position="56"/>
        <end position="78"/>
    </location>
</feature>
<sequence>MSSTTCGFRSNDLIERINKDVLTTNALFVANAFLVVILVGAGSYGRRYRHIALNRYLFLGASTLVLPILSYVVSYVGRDKYYNLFHGLDCVDNRAFCLLLWAALLPMVGMNTSSILTAVHNGNEGGNFESIAMLARQIWTFFLVLYYYTKKTEELPDIIISTLLGLGFIKIILKFVAYGRARRSFAMGQNPSLIAGYMEELYRLQVSEVAEVTPLVVMGEDKQQIEKGPHGYHFKRSTFSQNGTSAMTSNGNLVTIDKVWHLAEMNDALLGPRPALKHLCMSFSLFKLLRRRFARYPLVEAGSEKAFHFVRGTLLTDGADADPEAVFRVITDELSFAWDFYYSSHPISHLGKWLPIMSIMTSLFTMAFCIFIVIILAWKILPEYKDYRVMSCELTCGEQDNNSFDIGSILFVLVPTISLLLVVLLGEVWEIISYVCSNWTKVTLVCAYTAKPSWQKSRIMRRLIACFLCCRCKLMNYWGDKMGMTSLLDPCKRKGHIRRLFRLSKAMKPTKIPKPVKAALINSLKGSNGQLSNGIASLQKCHLRDDIRWACNGEGTSDIILVWHIATCIFEIRHMHDPPERHSSPDENDDMITAIHLSKYCAYLLASCPELLPDDTPWSKELYKSAKKITDSVLGSTDMRCFEFDRMMQLLSEKSKSNEVVCKGVQLGKQLVDGIQDKNKGWNMLAEFWSEMMLYVAPSDNTKAHAKAIAKGGELITILWALLTHAGIIRRPEHDNVV</sequence>
<evidence type="ECO:0000256" key="1">
    <source>
        <dbReference type="SAM" id="Phobius"/>
    </source>
</evidence>
<dbReference type="AlphaFoldDB" id="A0A0D9Y7Z7"/>
<feature type="transmembrane region" description="Helical" evidence="1">
    <location>
        <begin position="406"/>
        <end position="425"/>
    </location>
</feature>
<reference evidence="3" key="2">
    <citation type="submission" date="2015-04" db="UniProtKB">
        <authorList>
            <consortium name="EnsemblPlants"/>
        </authorList>
    </citation>
    <scope>IDENTIFICATION</scope>
</reference>
<dbReference type="eggNOG" id="ENOG502QSWW">
    <property type="taxonomic scope" value="Eukaryota"/>
</dbReference>
<evidence type="ECO:0000313" key="4">
    <source>
        <dbReference type="Proteomes" id="UP000026961"/>
    </source>
</evidence>
<evidence type="ECO:0000313" key="3">
    <source>
        <dbReference type="EnsemblPlants" id="OGLUM01G16230.1"/>
    </source>
</evidence>
<dbReference type="PANTHER" id="PTHR31325">
    <property type="entry name" value="OS01G0798800 PROTEIN-RELATED"/>
    <property type="match status" value="1"/>
</dbReference>
<keyword evidence="4" id="KW-1185">Reference proteome</keyword>
<protein>
    <recommendedName>
        <fullName evidence="2">DUF4220 domain-containing protein</fullName>
    </recommendedName>
</protein>
<evidence type="ECO:0000259" key="2">
    <source>
        <dbReference type="Pfam" id="PF13968"/>
    </source>
</evidence>
<keyword evidence="1" id="KW-0812">Transmembrane</keyword>
<feature type="transmembrane region" description="Helical" evidence="1">
    <location>
        <begin position="98"/>
        <end position="119"/>
    </location>
</feature>
<name>A0A0D9Y7Z7_9ORYZ</name>
<dbReference type="EnsemblPlants" id="OGLUM01G16230.1">
    <property type="protein sequence ID" value="OGLUM01G16230.1"/>
    <property type="gene ID" value="OGLUM01G16230"/>
</dbReference>
<reference evidence="3" key="3">
    <citation type="submission" date="2018-05" db="EMBL/GenBank/DDBJ databases">
        <title>OgluRS3 (Oryza glumaepatula Reference Sequence Version 3).</title>
        <authorList>
            <person name="Zhang J."/>
            <person name="Kudrna D."/>
            <person name="Lee S."/>
            <person name="Talag J."/>
            <person name="Welchert J."/>
            <person name="Wing R.A."/>
        </authorList>
    </citation>
    <scope>NUCLEOTIDE SEQUENCE [LARGE SCALE GENOMIC DNA]</scope>
</reference>
<dbReference type="HOGENOM" id="CLU_008762_0_0_1"/>
<feature type="transmembrane region" description="Helical" evidence="1">
    <location>
        <begin position="155"/>
        <end position="177"/>
    </location>
</feature>
<dbReference type="Gramene" id="OGLUM01G16230.1">
    <property type="protein sequence ID" value="OGLUM01G16230.1"/>
    <property type="gene ID" value="OGLUM01G16230"/>
</dbReference>
<feature type="transmembrane region" description="Helical" evidence="1">
    <location>
        <begin position="353"/>
        <end position="381"/>
    </location>
</feature>
<reference evidence="3" key="1">
    <citation type="submission" date="2013-08" db="EMBL/GenBank/DDBJ databases">
        <title>Oryza genome evolution.</title>
        <authorList>
            <person name="Wing R.A."/>
            <person name="Panaud O."/>
            <person name="Oliveira A.C."/>
        </authorList>
    </citation>
    <scope>NUCLEOTIDE SEQUENCE</scope>
</reference>